<sequence>MISLNDTHDPKLTSWVTSANQKSSDFPVQNLPIGIFRRTGSEEIFRGGVAIGDQILDVGQAIDAGLLEGDVASACMASSLNQLMAMKRTDWQDLRSQVSRLLRAGGPEEQA</sequence>
<dbReference type="SUPFAM" id="SSF63433">
    <property type="entry name" value="Fumarylacetoacetate hydrolase, FAH, N-terminal domain"/>
    <property type="match status" value="1"/>
</dbReference>
<dbReference type="InterPro" id="IPR015377">
    <property type="entry name" value="Fumarylacetoacetase_N"/>
</dbReference>
<proteinExistence type="predicted"/>
<reference evidence="3" key="1">
    <citation type="submission" date="2018-05" db="EMBL/GenBank/DDBJ databases">
        <authorList>
            <person name="Lanie J.A."/>
            <person name="Ng W.-L."/>
            <person name="Kazmierczak K.M."/>
            <person name="Andrzejewski T.M."/>
            <person name="Davidsen T.M."/>
            <person name="Wayne K.J."/>
            <person name="Tettelin H."/>
            <person name="Glass J.I."/>
            <person name="Rusch D."/>
            <person name="Podicherti R."/>
            <person name="Tsui H.-C.T."/>
            <person name="Winkler M.E."/>
        </authorList>
    </citation>
    <scope>NUCLEOTIDE SEQUENCE</scope>
</reference>
<dbReference type="AlphaFoldDB" id="A0A382V5A7"/>
<dbReference type="GO" id="GO:1902000">
    <property type="term" value="P:homogentisate catabolic process"/>
    <property type="evidence" value="ECO:0007669"/>
    <property type="project" value="TreeGrafter"/>
</dbReference>
<feature type="domain" description="Fumarylacetoacetase N-terminal" evidence="2">
    <location>
        <begin position="29"/>
        <end position="104"/>
    </location>
</feature>
<dbReference type="Pfam" id="PF09298">
    <property type="entry name" value="FAA_hydrolase_N"/>
    <property type="match status" value="1"/>
</dbReference>
<dbReference type="GO" id="GO:0006572">
    <property type="term" value="P:L-tyrosine catabolic process"/>
    <property type="evidence" value="ECO:0007669"/>
    <property type="project" value="TreeGrafter"/>
</dbReference>
<dbReference type="PANTHER" id="PTHR43069">
    <property type="entry name" value="FUMARYLACETOACETASE"/>
    <property type="match status" value="1"/>
</dbReference>
<dbReference type="Gene3D" id="2.30.30.230">
    <property type="entry name" value="Fumarylacetoacetase, N-terminal domain"/>
    <property type="match status" value="1"/>
</dbReference>
<gene>
    <name evidence="3" type="ORF">METZ01_LOCUS393935</name>
</gene>
<accession>A0A382V5A7</accession>
<keyword evidence="1" id="KW-0479">Metal-binding</keyword>
<evidence type="ECO:0000259" key="2">
    <source>
        <dbReference type="Pfam" id="PF09298"/>
    </source>
</evidence>
<evidence type="ECO:0000256" key="1">
    <source>
        <dbReference type="ARBA" id="ARBA00022723"/>
    </source>
</evidence>
<dbReference type="GO" id="GO:0006559">
    <property type="term" value="P:L-phenylalanine catabolic process"/>
    <property type="evidence" value="ECO:0007669"/>
    <property type="project" value="TreeGrafter"/>
</dbReference>
<dbReference type="GO" id="GO:0004334">
    <property type="term" value="F:fumarylacetoacetase activity"/>
    <property type="evidence" value="ECO:0007669"/>
    <property type="project" value="InterPro"/>
</dbReference>
<protein>
    <recommendedName>
        <fullName evidence="2">Fumarylacetoacetase N-terminal domain-containing protein</fullName>
    </recommendedName>
</protein>
<name>A0A382V5A7_9ZZZZ</name>
<dbReference type="InterPro" id="IPR005959">
    <property type="entry name" value="Fumarylacetoacetase"/>
</dbReference>
<evidence type="ECO:0000313" key="3">
    <source>
        <dbReference type="EMBL" id="SVD41081.1"/>
    </source>
</evidence>
<dbReference type="PANTHER" id="PTHR43069:SF2">
    <property type="entry name" value="FUMARYLACETOACETASE"/>
    <property type="match status" value="1"/>
</dbReference>
<dbReference type="GO" id="GO:0046872">
    <property type="term" value="F:metal ion binding"/>
    <property type="evidence" value="ECO:0007669"/>
    <property type="project" value="UniProtKB-KW"/>
</dbReference>
<dbReference type="EMBL" id="UINC01148917">
    <property type="protein sequence ID" value="SVD41081.1"/>
    <property type="molecule type" value="Genomic_DNA"/>
</dbReference>
<dbReference type="InterPro" id="IPR036462">
    <property type="entry name" value="Fumarylacetoacetase_N_sf"/>
</dbReference>
<feature type="non-terminal residue" evidence="3">
    <location>
        <position position="111"/>
    </location>
</feature>
<organism evidence="3">
    <name type="scientific">marine metagenome</name>
    <dbReference type="NCBI Taxonomy" id="408172"/>
    <lineage>
        <taxon>unclassified sequences</taxon>
        <taxon>metagenomes</taxon>
        <taxon>ecological metagenomes</taxon>
    </lineage>
</organism>